<dbReference type="PANTHER" id="PTHR32309">
    <property type="entry name" value="TYROSINE-PROTEIN KINASE"/>
    <property type="match status" value="1"/>
</dbReference>
<evidence type="ECO:0000256" key="2">
    <source>
        <dbReference type="ARBA" id="ARBA00022475"/>
    </source>
</evidence>
<reference evidence="8 9" key="1">
    <citation type="submission" date="2018-12" db="EMBL/GenBank/DDBJ databases">
        <authorList>
            <consortium name="Pathogen Informatics"/>
        </authorList>
    </citation>
    <scope>NUCLEOTIDE SEQUENCE [LARGE SCALE GENOMIC DNA]</scope>
    <source>
        <strain evidence="8 9">NCTC10783</strain>
    </source>
</reference>
<comment type="subcellular location">
    <subcellularLocation>
        <location evidence="1">Cell membrane</location>
        <topology evidence="1">Multi-pass membrane protein</topology>
    </subcellularLocation>
</comment>
<dbReference type="InterPro" id="IPR003856">
    <property type="entry name" value="LPS_length_determ_N"/>
</dbReference>
<dbReference type="Gene3D" id="3.30.1890.10">
    <property type="entry name" value="FepE-like"/>
    <property type="match status" value="1"/>
</dbReference>
<keyword evidence="5 6" id="KW-0472">Membrane</keyword>
<evidence type="ECO:0000256" key="6">
    <source>
        <dbReference type="SAM" id="Phobius"/>
    </source>
</evidence>
<accession>A0A3S4RDP4</accession>
<dbReference type="GO" id="GO:0005886">
    <property type="term" value="C:plasma membrane"/>
    <property type="evidence" value="ECO:0007669"/>
    <property type="project" value="UniProtKB-SubCell"/>
</dbReference>
<gene>
    <name evidence="8" type="primary">wzz</name>
    <name evidence="8" type="ORF">NCTC10783_00744</name>
</gene>
<dbReference type="GO" id="GO:0004713">
    <property type="term" value="F:protein tyrosine kinase activity"/>
    <property type="evidence" value="ECO:0007669"/>
    <property type="project" value="TreeGrafter"/>
</dbReference>
<feature type="domain" description="Polysaccharide chain length determinant N-terminal" evidence="7">
    <location>
        <begin position="15"/>
        <end position="108"/>
    </location>
</feature>
<sequence length="344" mass="38728">MTTERSPRVVPIDGQIDLVELAQGILRQKWLIASFFLLATALAVVYAFYSRPIYEARASVLPPSLNEISGFNLGRKESDLGVFSVKDIYDVFIRNLMAEETRQNFFKEKYLPTLGDKGAESLDALYNKFNDELQIKASVDGSGRYLISAVAHESDTAAYLVDSYIEMVAGISKNEMLKNIKRDLHVKSVNLEQQINIMRAMAKTRREDTILRLREALKIAEALKIENPPSFEGQTERQLSSIMIGELMYMRGAKALRAEISSLEARESDDSFIGGLRALQERYALYTKLSPDESQVSVYRKDGVVETSDKPIKPKKLIIIVLGAVFGIFLGCLVGLLRIVQFRR</sequence>
<keyword evidence="3 6" id="KW-0812">Transmembrane</keyword>
<dbReference type="Pfam" id="PF02706">
    <property type="entry name" value="Wzz"/>
    <property type="match status" value="1"/>
</dbReference>
<protein>
    <submittedName>
        <fullName evidence="8">O-antigen chain length regulator</fullName>
    </submittedName>
</protein>
<dbReference type="InterPro" id="IPR050445">
    <property type="entry name" value="Bact_polysacc_biosynth/exp"/>
</dbReference>
<evidence type="ECO:0000256" key="1">
    <source>
        <dbReference type="ARBA" id="ARBA00004651"/>
    </source>
</evidence>
<dbReference type="Proteomes" id="UP000278078">
    <property type="component" value="Chromosome"/>
</dbReference>
<keyword evidence="4 6" id="KW-1133">Transmembrane helix</keyword>
<dbReference type="AlphaFoldDB" id="A0A3S4RDP4"/>
<dbReference type="PANTHER" id="PTHR32309:SF13">
    <property type="entry name" value="FERRIC ENTEROBACTIN TRANSPORT PROTEIN FEPE"/>
    <property type="match status" value="1"/>
</dbReference>
<feature type="transmembrane region" description="Helical" evidence="6">
    <location>
        <begin position="30"/>
        <end position="49"/>
    </location>
</feature>
<evidence type="ECO:0000259" key="7">
    <source>
        <dbReference type="Pfam" id="PF02706"/>
    </source>
</evidence>
<evidence type="ECO:0000256" key="3">
    <source>
        <dbReference type="ARBA" id="ARBA00022692"/>
    </source>
</evidence>
<evidence type="ECO:0000313" key="9">
    <source>
        <dbReference type="Proteomes" id="UP000278078"/>
    </source>
</evidence>
<evidence type="ECO:0000313" key="8">
    <source>
        <dbReference type="EMBL" id="VEE44921.1"/>
    </source>
</evidence>
<proteinExistence type="predicted"/>
<evidence type="ECO:0000256" key="5">
    <source>
        <dbReference type="ARBA" id="ARBA00023136"/>
    </source>
</evidence>
<name>A0A3S4RDP4_PSEFL</name>
<dbReference type="SUPFAM" id="SSF160355">
    <property type="entry name" value="Bacterial polysaccharide co-polymerase-like"/>
    <property type="match status" value="1"/>
</dbReference>
<evidence type="ECO:0000256" key="4">
    <source>
        <dbReference type="ARBA" id="ARBA00022989"/>
    </source>
</evidence>
<organism evidence="8 9">
    <name type="scientific">Pseudomonas fluorescens</name>
    <dbReference type="NCBI Taxonomy" id="294"/>
    <lineage>
        <taxon>Bacteria</taxon>
        <taxon>Pseudomonadati</taxon>
        <taxon>Pseudomonadota</taxon>
        <taxon>Gammaproteobacteria</taxon>
        <taxon>Pseudomonadales</taxon>
        <taxon>Pseudomonadaceae</taxon>
        <taxon>Pseudomonas</taxon>
    </lineage>
</organism>
<feature type="transmembrane region" description="Helical" evidence="6">
    <location>
        <begin position="317"/>
        <end position="340"/>
    </location>
</feature>
<dbReference type="EMBL" id="LR134300">
    <property type="protein sequence ID" value="VEE44921.1"/>
    <property type="molecule type" value="Genomic_DNA"/>
</dbReference>
<keyword evidence="2" id="KW-1003">Cell membrane</keyword>